<comment type="function">
    <text evidence="4 6">Catalyzes the cleavage of L-kynurenine (L-Kyn) and L-3-hydroxykynurenine (L-3OHKyn) into anthranilic acid (AA) and 3-hydroxyanthranilic acid (3-OHAA), respectively.</text>
</comment>
<dbReference type="SUPFAM" id="SSF53383">
    <property type="entry name" value="PLP-dependent transferases"/>
    <property type="match status" value="1"/>
</dbReference>
<dbReference type="Proteomes" id="UP001162741">
    <property type="component" value="Chromosome"/>
</dbReference>
<evidence type="ECO:0000256" key="4">
    <source>
        <dbReference type="HAMAP-Rule" id="MF_01970"/>
    </source>
</evidence>
<evidence type="ECO:0000256" key="3">
    <source>
        <dbReference type="ARBA" id="ARBA00022898"/>
    </source>
</evidence>
<reference evidence="7" key="1">
    <citation type="submission" date="2022-10" db="EMBL/GenBank/DDBJ databases">
        <title>Chitinophaga sp. nov., isolated from soil.</title>
        <authorList>
            <person name="Jeon C.O."/>
        </authorList>
    </citation>
    <scope>NUCLEOTIDE SEQUENCE</scope>
    <source>
        <strain evidence="7">R8</strain>
    </source>
</reference>
<dbReference type="EC" id="3.7.1.3" evidence="4 5"/>
<evidence type="ECO:0000256" key="5">
    <source>
        <dbReference type="NCBIfam" id="TIGR01814"/>
    </source>
</evidence>
<feature type="binding site" evidence="4">
    <location>
        <position position="309"/>
    </location>
    <ligand>
        <name>pyridoxal 5'-phosphate</name>
        <dbReference type="ChEBI" id="CHEBI:597326"/>
    </ligand>
</feature>
<dbReference type="NCBIfam" id="TIGR01814">
    <property type="entry name" value="kynureninase"/>
    <property type="match status" value="1"/>
</dbReference>
<keyword evidence="3 4" id="KW-0663">Pyridoxal phosphate</keyword>
<feature type="binding site" evidence="4">
    <location>
        <position position="250"/>
    </location>
    <ligand>
        <name>pyridoxal 5'-phosphate</name>
        <dbReference type="ChEBI" id="CHEBI:597326"/>
    </ligand>
</feature>
<feature type="binding site" evidence="4">
    <location>
        <position position="113"/>
    </location>
    <ligand>
        <name>pyridoxal 5'-phosphate</name>
        <dbReference type="ChEBI" id="CHEBI:597326"/>
    </ligand>
</feature>
<keyword evidence="8" id="KW-1185">Reference proteome</keyword>
<dbReference type="PIRSF" id="PIRSF038800">
    <property type="entry name" value="KYNU"/>
    <property type="match status" value="1"/>
</dbReference>
<gene>
    <name evidence="4 7" type="primary">kynU</name>
    <name evidence="7" type="ORF">MKQ68_19685</name>
</gene>
<evidence type="ECO:0000256" key="6">
    <source>
        <dbReference type="PIRNR" id="PIRNR038800"/>
    </source>
</evidence>
<dbReference type="InterPro" id="IPR015422">
    <property type="entry name" value="PyrdxlP-dep_Trfase_small"/>
</dbReference>
<proteinExistence type="inferred from homology"/>
<feature type="binding site" evidence="4">
    <location>
        <position position="228"/>
    </location>
    <ligand>
        <name>pyridoxal 5'-phosphate</name>
        <dbReference type="ChEBI" id="CHEBI:597326"/>
    </ligand>
</feature>
<evidence type="ECO:0000313" key="8">
    <source>
        <dbReference type="Proteomes" id="UP001162741"/>
    </source>
</evidence>
<feature type="binding site" evidence="4">
    <location>
        <position position="112"/>
    </location>
    <ligand>
        <name>pyridoxal 5'-phosphate</name>
        <dbReference type="ChEBI" id="CHEBI:597326"/>
    </ligand>
</feature>
<feature type="binding site" evidence="4">
    <location>
        <position position="281"/>
    </location>
    <ligand>
        <name>pyridoxal 5'-phosphate</name>
        <dbReference type="ChEBI" id="CHEBI:597326"/>
    </ligand>
</feature>
<keyword evidence="1 4" id="KW-0662">Pyridine nucleotide biosynthesis</keyword>
<name>A0ABY6IY54_9BACT</name>
<accession>A0ABY6IY54</accession>
<organism evidence="7 8">
    <name type="scientific">Chitinophaga horti</name>
    <dbReference type="NCBI Taxonomy" id="2920382"/>
    <lineage>
        <taxon>Bacteria</taxon>
        <taxon>Pseudomonadati</taxon>
        <taxon>Bacteroidota</taxon>
        <taxon>Chitinophagia</taxon>
        <taxon>Chitinophagales</taxon>
        <taxon>Chitinophagaceae</taxon>
        <taxon>Chitinophaga</taxon>
    </lineage>
</organism>
<feature type="binding site" evidence="4">
    <location>
        <begin position="140"/>
        <end position="143"/>
    </location>
    <ligand>
        <name>pyridoxal 5'-phosphate</name>
        <dbReference type="ChEBI" id="CHEBI:597326"/>
    </ligand>
</feature>
<keyword evidence="2 4" id="KW-0378">Hydrolase</keyword>
<feature type="modified residue" description="N6-(pyridoxal phosphate)lysine" evidence="4">
    <location>
        <position position="251"/>
    </location>
</feature>
<dbReference type="HAMAP" id="MF_01970">
    <property type="entry name" value="Kynureninase"/>
    <property type="match status" value="1"/>
</dbReference>
<comment type="subunit">
    <text evidence="4 6">Homodimer.</text>
</comment>
<comment type="similarity">
    <text evidence="4 6">Belongs to the kynureninase family.</text>
</comment>
<feature type="binding site" evidence="4">
    <location>
        <position position="225"/>
    </location>
    <ligand>
        <name>pyridoxal 5'-phosphate</name>
        <dbReference type="ChEBI" id="CHEBI:597326"/>
    </ligand>
</feature>
<evidence type="ECO:0000256" key="2">
    <source>
        <dbReference type="ARBA" id="ARBA00022801"/>
    </source>
</evidence>
<dbReference type="InterPro" id="IPR015421">
    <property type="entry name" value="PyrdxlP-dep_Trfase_major"/>
</dbReference>
<dbReference type="Gene3D" id="3.40.640.10">
    <property type="entry name" value="Type I PLP-dependent aspartate aminotransferase-like (Major domain)"/>
    <property type="match status" value="1"/>
</dbReference>
<evidence type="ECO:0000313" key="7">
    <source>
        <dbReference type="EMBL" id="UYQ92310.1"/>
    </source>
</evidence>
<dbReference type="PANTHER" id="PTHR14084:SF0">
    <property type="entry name" value="KYNURENINASE"/>
    <property type="match status" value="1"/>
</dbReference>
<dbReference type="Gene3D" id="3.90.1150.10">
    <property type="entry name" value="Aspartate Aminotransferase, domain 1"/>
    <property type="match status" value="1"/>
</dbReference>
<dbReference type="PANTHER" id="PTHR14084">
    <property type="entry name" value="KYNURENINASE"/>
    <property type="match status" value="1"/>
</dbReference>
<dbReference type="Pfam" id="PF22580">
    <property type="entry name" value="KYNU_C"/>
    <property type="match status" value="1"/>
</dbReference>
<comment type="caution">
    <text evidence="4">Lacks conserved residue(s) required for the propagation of feature annotation.</text>
</comment>
<comment type="cofactor">
    <cofactor evidence="4 6">
        <name>pyridoxal 5'-phosphate</name>
        <dbReference type="ChEBI" id="CHEBI:597326"/>
    </cofactor>
</comment>
<comment type="catalytic activity">
    <reaction evidence="4 6">
        <text>L-kynurenine + H2O = anthranilate + L-alanine + H(+)</text>
        <dbReference type="Rhea" id="RHEA:16813"/>
        <dbReference type="ChEBI" id="CHEBI:15377"/>
        <dbReference type="ChEBI" id="CHEBI:15378"/>
        <dbReference type="ChEBI" id="CHEBI:16567"/>
        <dbReference type="ChEBI" id="CHEBI:57959"/>
        <dbReference type="ChEBI" id="CHEBI:57972"/>
        <dbReference type="EC" id="3.7.1.3"/>
    </reaction>
</comment>
<protein>
    <recommendedName>
        <fullName evidence="4 5">Kynureninase</fullName>
        <ecNumber evidence="4 5">3.7.1.3</ecNumber>
    </recommendedName>
    <alternativeName>
        <fullName evidence="4">L-kynurenine hydrolase</fullName>
    </alternativeName>
</protein>
<comment type="pathway">
    <text evidence="4 6">Amino-acid degradation; L-kynurenine degradation; L-alanine and anthranilate from L-kynurenine: step 1/1.</text>
</comment>
<dbReference type="InterPro" id="IPR010111">
    <property type="entry name" value="Kynureninase"/>
</dbReference>
<dbReference type="GO" id="GO:0030429">
    <property type="term" value="F:kynureninase activity"/>
    <property type="evidence" value="ECO:0007669"/>
    <property type="project" value="UniProtKB-EC"/>
</dbReference>
<evidence type="ECO:0000256" key="1">
    <source>
        <dbReference type="ARBA" id="ARBA00022642"/>
    </source>
</evidence>
<dbReference type="InterPro" id="IPR015424">
    <property type="entry name" value="PyrdxlP-dep_Trfase"/>
</dbReference>
<comment type="catalytic activity">
    <reaction evidence="6">
        <text>3-hydroxy-L-kynurenine + H2O = 3-hydroxyanthranilate + L-alanine + H(+)</text>
        <dbReference type="Rhea" id="RHEA:25143"/>
        <dbReference type="ChEBI" id="CHEBI:15377"/>
        <dbReference type="ChEBI" id="CHEBI:15378"/>
        <dbReference type="ChEBI" id="CHEBI:36559"/>
        <dbReference type="ChEBI" id="CHEBI:57972"/>
        <dbReference type="ChEBI" id="CHEBI:58125"/>
        <dbReference type="EC" id="3.7.1.3"/>
    </reaction>
</comment>
<comment type="pathway">
    <text evidence="4 6">Cofactor biosynthesis; NAD(+) biosynthesis; quinolinate from L-kynurenine: step 2/3.</text>
</comment>
<sequence>MIFKRDMQSFEASIAYARQQDEQDELRGFRNEFFFPQYNGKDAIYFCGNSLGLQPKGVQAAIEQELADWRQVAVEGYWKAKNPWLFYHQQFSKTLGNIVGAKETEVSVMNTLTVNLHLMMTSFYRPTETRYKILVEKGAFPSDQYAVETQARHHGLNPDSTIVEISPRTGESILRTEDILQIINEQNTSIALILLGGIHYYTGQLMDMQSITTAAHKVGAIAGFDLAHVVGNVPLKLHEWEVDFAVWCSYKYLNGGPGAVGGAFVHEKHASDKNYPRFGGWWGTEESTRFRMEKGFIPKAEASGWQQSTAQVFNMVALKASLELFNAAGINRLREKSIRLTNYLEFLLEQIKGIDLEIITPKNCNERGAQLSLLFKEKGKEIHQRMTEAGIVVDWREPGVIRVSPAPMYNSYEDVFHFYEIVEKIASKRF</sequence>
<dbReference type="EMBL" id="CP107006">
    <property type="protein sequence ID" value="UYQ92310.1"/>
    <property type="molecule type" value="Genomic_DNA"/>
</dbReference>
<dbReference type="RefSeq" id="WP_264280593.1">
    <property type="nucleotide sequence ID" value="NZ_CP107006.1"/>
</dbReference>